<dbReference type="PANTHER" id="PTHR31379">
    <property type="entry name" value="F-BOX C PROTEIN-RELATED-RELATED"/>
    <property type="match status" value="1"/>
</dbReference>
<dbReference type="Pfam" id="PF12078">
    <property type="entry name" value="DUF3557"/>
    <property type="match status" value="1"/>
</dbReference>
<dbReference type="AlphaFoldDB" id="E3MJ75"/>
<sequence>MLPALSYPSLRVVLENLEANKRFRISARCSVISRIDKTVPLRIEQLRFADNKISLNRIVFHFDSSNVRETEEQARRRNLESLTPGDILLDYTNDERIIKVEQLKYLKYSDDYYSRRQMSTRRLPENVTSSDALKTLSNHVLEQRKDIIVDTLNIWNSSQKILRLPQNIQFRVRGLQASKNDVRLLKHIVDPSCFPLAFILVEAWKEEYLEDSFVQSSKELIVYATNNSTEYWLATLSKIKNPFVTMRKIFFSQGEILDIIRNMIESGIDRKTTRIVLYCKGEQFLEKLMKKVKKRFSGNVVNFKDELKTIVIHSNIVSIPLDSDTELVVHGFQYKNNWNKNVAIYLRLQVFKIGFCVPIEKKKFLGLPWFS</sequence>
<proteinExistence type="predicted"/>
<dbReference type="InParanoid" id="E3MJ75"/>
<name>E3MJ75_CAERE</name>
<dbReference type="Proteomes" id="UP000008281">
    <property type="component" value="Unassembled WGS sequence"/>
</dbReference>
<evidence type="ECO:0000313" key="1">
    <source>
        <dbReference type="EMBL" id="EFP03459.1"/>
    </source>
</evidence>
<reference evidence="1" key="1">
    <citation type="submission" date="2007-07" db="EMBL/GenBank/DDBJ databases">
        <title>PCAP assembly of the Caenorhabditis remanei genome.</title>
        <authorList>
            <consortium name="The Caenorhabditis remanei Sequencing Consortium"/>
            <person name="Wilson R.K."/>
        </authorList>
    </citation>
    <scope>NUCLEOTIDE SEQUENCE [LARGE SCALE GENOMIC DNA]</scope>
    <source>
        <strain evidence="1">PB4641</strain>
    </source>
</reference>
<keyword evidence="2" id="KW-1185">Reference proteome</keyword>
<organism evidence="2">
    <name type="scientific">Caenorhabditis remanei</name>
    <name type="common">Caenorhabditis vulgaris</name>
    <dbReference type="NCBI Taxonomy" id="31234"/>
    <lineage>
        <taxon>Eukaryota</taxon>
        <taxon>Metazoa</taxon>
        <taxon>Ecdysozoa</taxon>
        <taxon>Nematoda</taxon>
        <taxon>Chromadorea</taxon>
        <taxon>Rhabditida</taxon>
        <taxon>Rhabditina</taxon>
        <taxon>Rhabditomorpha</taxon>
        <taxon>Rhabditoidea</taxon>
        <taxon>Rhabditidae</taxon>
        <taxon>Peloderinae</taxon>
        <taxon>Caenorhabditis</taxon>
    </lineage>
</organism>
<protein>
    <recommendedName>
        <fullName evidence="3">F-box domain-containing protein</fullName>
    </recommendedName>
</protein>
<dbReference type="InterPro" id="IPR021942">
    <property type="entry name" value="DUF3557"/>
</dbReference>
<evidence type="ECO:0008006" key="3">
    <source>
        <dbReference type="Google" id="ProtNLM"/>
    </source>
</evidence>
<dbReference type="PANTHER" id="PTHR31379:SF1">
    <property type="entry name" value="F-BOX C PROTEIN-RELATED"/>
    <property type="match status" value="1"/>
</dbReference>
<accession>E3MJ75</accession>
<dbReference type="HOGENOM" id="CLU_042576_3_0_1"/>
<evidence type="ECO:0000313" key="2">
    <source>
        <dbReference type="Proteomes" id="UP000008281"/>
    </source>
</evidence>
<gene>
    <name evidence="1" type="ORF">CRE_09595</name>
</gene>
<dbReference type="EMBL" id="DS268449">
    <property type="protein sequence ID" value="EFP03459.1"/>
    <property type="molecule type" value="Genomic_DNA"/>
</dbReference>
<dbReference type="OrthoDB" id="5910309at2759"/>